<proteinExistence type="predicted"/>
<reference evidence="1" key="1">
    <citation type="submission" date="2020-11" db="EMBL/GenBank/DDBJ databases">
        <authorList>
            <person name="Tran Van P."/>
        </authorList>
    </citation>
    <scope>NUCLEOTIDE SEQUENCE</scope>
</reference>
<organism evidence="1">
    <name type="scientific">Timema poppense</name>
    <name type="common">Walking stick</name>
    <dbReference type="NCBI Taxonomy" id="170557"/>
    <lineage>
        <taxon>Eukaryota</taxon>
        <taxon>Metazoa</taxon>
        <taxon>Ecdysozoa</taxon>
        <taxon>Arthropoda</taxon>
        <taxon>Hexapoda</taxon>
        <taxon>Insecta</taxon>
        <taxon>Pterygota</taxon>
        <taxon>Neoptera</taxon>
        <taxon>Polyneoptera</taxon>
        <taxon>Phasmatodea</taxon>
        <taxon>Timematodea</taxon>
        <taxon>Timematoidea</taxon>
        <taxon>Timematidae</taxon>
        <taxon>Timema</taxon>
    </lineage>
</organism>
<sequence>MKPYKITADIRKLFGVELVRFNRSISLPSHNPETHYLLFRQPTGPRYEATTRQQLFLTLGLVRRPAEQFHLVRPRYISPSVPFPSWAFCSARDFTPETTKGSSEVGTPKSITWGGAQSELVVFEGDHILRLRYPLQQVQHWFQHSKRSGHILILGDIPLSLASEPYFLDISGWTPPDQPHLDTSDIYLKFSLPLFGDSRVCHSIAYYQPWYHLSPQVSTSLLHPAEPTSAVCPSC</sequence>
<dbReference type="AlphaFoldDB" id="A0A7R9DB21"/>
<accession>A0A7R9DB21</accession>
<protein>
    <submittedName>
        <fullName evidence="1">Uncharacterized protein</fullName>
    </submittedName>
</protein>
<dbReference type="EMBL" id="OD005351">
    <property type="protein sequence ID" value="CAD7411429.1"/>
    <property type="molecule type" value="Genomic_DNA"/>
</dbReference>
<gene>
    <name evidence="1" type="ORF">TPSB3V08_LOCUS7887</name>
</gene>
<name>A0A7R9DB21_TIMPO</name>
<evidence type="ECO:0000313" key="1">
    <source>
        <dbReference type="EMBL" id="CAD7411429.1"/>
    </source>
</evidence>